<dbReference type="AlphaFoldDB" id="A0A0C9VW82"/>
<dbReference type="EMBL" id="KN837129">
    <property type="protein sequence ID" value="KIJ42576.1"/>
    <property type="molecule type" value="Genomic_DNA"/>
</dbReference>
<reference evidence="5 6" key="1">
    <citation type="submission" date="2014-06" db="EMBL/GenBank/DDBJ databases">
        <title>Evolutionary Origins and Diversification of the Mycorrhizal Mutualists.</title>
        <authorList>
            <consortium name="DOE Joint Genome Institute"/>
            <consortium name="Mycorrhizal Genomics Consortium"/>
            <person name="Kohler A."/>
            <person name="Kuo A."/>
            <person name="Nagy L.G."/>
            <person name="Floudas D."/>
            <person name="Copeland A."/>
            <person name="Barry K.W."/>
            <person name="Cichocki N."/>
            <person name="Veneault-Fourrey C."/>
            <person name="LaButti K."/>
            <person name="Lindquist E.A."/>
            <person name="Lipzen A."/>
            <person name="Lundell T."/>
            <person name="Morin E."/>
            <person name="Murat C."/>
            <person name="Riley R."/>
            <person name="Ohm R."/>
            <person name="Sun H."/>
            <person name="Tunlid A."/>
            <person name="Henrissat B."/>
            <person name="Grigoriev I.V."/>
            <person name="Hibbett D.S."/>
            <person name="Martin F."/>
        </authorList>
    </citation>
    <scope>NUCLEOTIDE SEQUENCE [LARGE SCALE GENOMIC DNA]</scope>
    <source>
        <strain evidence="5 6">SS14</strain>
    </source>
</reference>
<keyword evidence="6" id="KW-1185">Reference proteome</keyword>
<comment type="similarity">
    <text evidence="1">Belongs to the peptidase C48 family.</text>
</comment>
<dbReference type="PROSITE" id="PS50600">
    <property type="entry name" value="ULP_PROTEASE"/>
    <property type="match status" value="1"/>
</dbReference>
<protein>
    <recommendedName>
        <fullName evidence="4">Ubiquitin-like protease family profile domain-containing protein</fullName>
    </recommendedName>
</protein>
<dbReference type="Pfam" id="PF02902">
    <property type="entry name" value="Peptidase_C48"/>
    <property type="match status" value="1"/>
</dbReference>
<evidence type="ECO:0000313" key="6">
    <source>
        <dbReference type="Proteomes" id="UP000054279"/>
    </source>
</evidence>
<dbReference type="Gene3D" id="3.40.395.10">
    <property type="entry name" value="Adenoviral Proteinase, Chain A"/>
    <property type="match status" value="1"/>
</dbReference>
<dbReference type="GO" id="GO:0006508">
    <property type="term" value="P:proteolysis"/>
    <property type="evidence" value="ECO:0007669"/>
    <property type="project" value="UniProtKB-KW"/>
</dbReference>
<dbReference type="SUPFAM" id="SSF54001">
    <property type="entry name" value="Cysteine proteinases"/>
    <property type="match status" value="1"/>
</dbReference>
<name>A0A0C9VW82_SPHS4</name>
<gene>
    <name evidence="5" type="ORF">M422DRAFT_48189</name>
</gene>
<dbReference type="HOGENOM" id="CLU_1732640_0_0_1"/>
<evidence type="ECO:0000259" key="4">
    <source>
        <dbReference type="PROSITE" id="PS50600"/>
    </source>
</evidence>
<feature type="domain" description="Ubiquitin-like protease family profile" evidence="4">
    <location>
        <begin position="46"/>
        <end position="151"/>
    </location>
</feature>
<organism evidence="5 6">
    <name type="scientific">Sphaerobolus stellatus (strain SS14)</name>
    <dbReference type="NCBI Taxonomy" id="990650"/>
    <lineage>
        <taxon>Eukaryota</taxon>
        <taxon>Fungi</taxon>
        <taxon>Dikarya</taxon>
        <taxon>Basidiomycota</taxon>
        <taxon>Agaricomycotina</taxon>
        <taxon>Agaricomycetes</taxon>
        <taxon>Phallomycetidae</taxon>
        <taxon>Geastrales</taxon>
        <taxon>Sphaerobolaceae</taxon>
        <taxon>Sphaerobolus</taxon>
    </lineage>
</organism>
<sequence length="151" mass="17005">MASTSHPDMEYVSSDDENALLAPLLPDSISFECYFGNECVDYPYRFTIDGPSLKRLAPEGWFNDDLVAFGLSLWYERVLASKDRHIHALLLGPFFYHRIVVRSGGTGIKLAMRLTDFSKLDLIVIPVAKHGHWFAIVVANPSSCIEPNSDW</sequence>
<dbReference type="Proteomes" id="UP000054279">
    <property type="component" value="Unassembled WGS sequence"/>
</dbReference>
<dbReference type="OrthoDB" id="442460at2759"/>
<dbReference type="GO" id="GO:0008234">
    <property type="term" value="F:cysteine-type peptidase activity"/>
    <property type="evidence" value="ECO:0007669"/>
    <property type="project" value="InterPro"/>
</dbReference>
<dbReference type="InterPro" id="IPR003653">
    <property type="entry name" value="Peptidase_C48_C"/>
</dbReference>
<proteinExistence type="inferred from homology"/>
<accession>A0A0C9VW82</accession>
<dbReference type="GO" id="GO:0019783">
    <property type="term" value="F:ubiquitin-like protein peptidase activity"/>
    <property type="evidence" value="ECO:0007669"/>
    <property type="project" value="UniProtKB-ARBA"/>
</dbReference>
<dbReference type="InterPro" id="IPR038765">
    <property type="entry name" value="Papain-like_cys_pep_sf"/>
</dbReference>
<keyword evidence="3" id="KW-0378">Hydrolase</keyword>
<keyword evidence="2" id="KW-0645">Protease</keyword>
<evidence type="ECO:0000256" key="3">
    <source>
        <dbReference type="ARBA" id="ARBA00022801"/>
    </source>
</evidence>
<evidence type="ECO:0000256" key="1">
    <source>
        <dbReference type="ARBA" id="ARBA00005234"/>
    </source>
</evidence>
<evidence type="ECO:0000256" key="2">
    <source>
        <dbReference type="ARBA" id="ARBA00022670"/>
    </source>
</evidence>
<evidence type="ECO:0000313" key="5">
    <source>
        <dbReference type="EMBL" id="KIJ42576.1"/>
    </source>
</evidence>